<evidence type="ECO:0008006" key="3">
    <source>
        <dbReference type="Google" id="ProtNLM"/>
    </source>
</evidence>
<evidence type="ECO:0000313" key="2">
    <source>
        <dbReference type="Proteomes" id="UP000628669"/>
    </source>
</evidence>
<gene>
    <name evidence="1" type="ORF">JHL15_05165</name>
</gene>
<dbReference type="RefSeq" id="WP_200243866.1">
    <property type="nucleotide sequence ID" value="NZ_JAENHK010000005.1"/>
</dbReference>
<sequence length="263" mass="30894">MSAKKVLLCIFLGLGVFVFSQEKKILFIGNSLTYYYDMPKMLEKMLNEETGHSYKIIQVTFPGAQLQHQISAGVAKVRFAENAWDDVVVQHGTLGYYVPEEVEKNILPSIKTLQKYDTSGKAKFYLFSTWVDKQKYPFKNCYPKMLYSRKGEDQSEKYCSKEFQNRDEQKEYLENQYSLIAKETQIVKTKHSAMEYVFEKKYPYFNMWDDESHPSKIGSYFNACIFFKMFSNSSLKAIKENFGIYPETALIIRSFVEEKYSEF</sequence>
<protein>
    <recommendedName>
        <fullName evidence="3">DUF4886 domain-containing protein</fullName>
    </recommendedName>
</protein>
<name>A0ABS1FSA0_9FLAO</name>
<dbReference type="EMBL" id="JAENHK010000005">
    <property type="protein sequence ID" value="MBK1895144.1"/>
    <property type="molecule type" value="Genomic_DNA"/>
</dbReference>
<reference evidence="2" key="1">
    <citation type="submission" date="2021-01" db="EMBL/GenBank/DDBJ databases">
        <title>Genome public.</title>
        <authorList>
            <person name="Liu C."/>
            <person name="Sun Q."/>
        </authorList>
    </citation>
    <scope>NUCLEOTIDE SEQUENCE [LARGE SCALE GENOMIC DNA]</scope>
    <source>
        <strain evidence="2">YIM B02567</strain>
    </source>
</reference>
<organism evidence="1 2">
    <name type="scientific">Chryseobacterium paridis</name>
    <dbReference type="NCBI Taxonomy" id="2800328"/>
    <lineage>
        <taxon>Bacteria</taxon>
        <taxon>Pseudomonadati</taxon>
        <taxon>Bacteroidota</taxon>
        <taxon>Flavobacteriia</taxon>
        <taxon>Flavobacteriales</taxon>
        <taxon>Weeksellaceae</taxon>
        <taxon>Chryseobacterium group</taxon>
        <taxon>Chryseobacterium</taxon>
    </lineage>
</organism>
<comment type="caution">
    <text evidence="1">The sequence shown here is derived from an EMBL/GenBank/DDBJ whole genome shotgun (WGS) entry which is preliminary data.</text>
</comment>
<dbReference type="Gene3D" id="3.40.50.1110">
    <property type="entry name" value="SGNH hydrolase"/>
    <property type="match status" value="1"/>
</dbReference>
<accession>A0ABS1FSA0</accession>
<dbReference type="Proteomes" id="UP000628669">
    <property type="component" value="Unassembled WGS sequence"/>
</dbReference>
<dbReference type="SUPFAM" id="SSF52266">
    <property type="entry name" value="SGNH hydrolase"/>
    <property type="match status" value="1"/>
</dbReference>
<evidence type="ECO:0000313" key="1">
    <source>
        <dbReference type="EMBL" id="MBK1895144.1"/>
    </source>
</evidence>
<keyword evidence="2" id="KW-1185">Reference proteome</keyword>
<dbReference type="InterPro" id="IPR036514">
    <property type="entry name" value="SGNH_hydro_sf"/>
</dbReference>
<proteinExistence type="predicted"/>